<evidence type="ECO:0000313" key="2">
    <source>
        <dbReference type="EMBL" id="NUN87392.1"/>
    </source>
</evidence>
<sequence length="625" mass="71021">MTKRMVMKKEKNIKWAAIAFGLSFLCAFISIVPFLIKGNGILTLSNDFNAQELAFNMFANNAIKKGEIFWNWNIDIGSDFITTFSFYNIGSPFFWITMLFPAKVFPYLMGWVYMLKYAVAGMTAFLYINRFAKNKKYAVVGALLYAFSGFQTMNMVFYHFHDVVALFPLLLLGLEKLMEDNNKVFFIFAVFVNAVLNYFFFFGEVIFLIIYYIIRFLIGKKENWKKVPLCIIEGIIGIGMSAVLFLPSCISVMSNSRVGNKLSGKALFLYAAKDYIYTLKTFFLPGENMARVSSMVSVDWYSRSTYLVLVGMTMVIAYVVVNKKSWLSKMLIVCLIMAYIPALNNVFVLLNVELYRRWYYMPILMMALASEQILEKPEKKGIAIGCISTGIIVVLFAVGIPVYAKISSNVDELTRPVMFFVFCIIAFVGTVYTGILFLPRLKKIRETGFLVGVMGMAIVTTAGMIYSYRGGDEHGSTQEVYADVIGTGNELENDVLPYRYKMWENYYNRGLAGYIPTRNSFCTTVSSSIIELYSELGTPRHTIGVDGPEGTDQLLGVGHLVSNVELEGEEEKVYNNGWQDIWVYNTEKLPVGFAYDKYMLKKDFEKLDSEVRACLLYTSPSPRDC</sequence>
<feature type="transmembrane region" description="Helical" evidence="1">
    <location>
        <begin position="449"/>
        <end position="468"/>
    </location>
</feature>
<dbReference type="EMBL" id="JABWDC010000055">
    <property type="protein sequence ID" value="NUN87392.1"/>
    <property type="molecule type" value="Genomic_DNA"/>
</dbReference>
<evidence type="ECO:0000256" key="1">
    <source>
        <dbReference type="SAM" id="Phobius"/>
    </source>
</evidence>
<dbReference type="PANTHER" id="PTHR38454">
    <property type="entry name" value="INTEGRAL MEMBRANE PROTEIN-RELATED"/>
    <property type="match status" value="1"/>
</dbReference>
<proteinExistence type="predicted"/>
<feature type="transmembrane region" description="Helical" evidence="1">
    <location>
        <begin position="416"/>
        <end position="437"/>
    </location>
</feature>
<dbReference type="AlphaFoldDB" id="A0A849XTN3"/>
<protein>
    <submittedName>
        <fullName evidence="2">YfhO family protein</fullName>
    </submittedName>
</protein>
<reference evidence="2 3" key="2">
    <citation type="submission" date="2020-07" db="EMBL/GenBank/DDBJ databases">
        <title>Bacterial metabolism rescues the inhibition of intestinal drug absorption by food and drug additives.</title>
        <authorList>
            <person name="Zou L."/>
            <person name="Spanogiannopoulos P."/>
            <person name="Chien H.-C."/>
            <person name="Pieper L.M."/>
            <person name="Cai W."/>
            <person name="Khuri N."/>
            <person name="Pottel J."/>
            <person name="Vora B."/>
            <person name="Ni Z."/>
            <person name="Tsakalozou E."/>
            <person name="Zhang W."/>
            <person name="Shoichet B.K."/>
            <person name="Giacomini K.M."/>
            <person name="Turnbaugh P.J."/>
        </authorList>
    </citation>
    <scope>NUCLEOTIDE SEQUENCE [LARGE SCALE GENOMIC DNA]</scope>
    <source>
        <strain evidence="2 3">F22</strain>
    </source>
</reference>
<comment type="caution">
    <text evidence="2">The sequence shown here is derived from an EMBL/GenBank/DDBJ whole genome shotgun (WGS) entry which is preliminary data.</text>
</comment>
<accession>A0A849XTN3</accession>
<dbReference type="PANTHER" id="PTHR38454:SF1">
    <property type="entry name" value="INTEGRAL MEMBRANE PROTEIN"/>
    <property type="match status" value="1"/>
</dbReference>
<feature type="transmembrane region" description="Helical" evidence="1">
    <location>
        <begin position="381"/>
        <end position="404"/>
    </location>
</feature>
<feature type="transmembrane region" description="Helical" evidence="1">
    <location>
        <begin position="330"/>
        <end position="352"/>
    </location>
</feature>
<reference evidence="2 3" key="1">
    <citation type="submission" date="2020-04" db="EMBL/GenBank/DDBJ databases">
        <authorList>
            <person name="Pieper L."/>
        </authorList>
    </citation>
    <scope>NUCLEOTIDE SEQUENCE [LARGE SCALE GENOMIC DNA]</scope>
    <source>
        <strain evidence="2 3">F22</strain>
    </source>
</reference>
<dbReference type="Pfam" id="PF09586">
    <property type="entry name" value="YfhO"/>
    <property type="match status" value="1"/>
</dbReference>
<keyword evidence="1" id="KW-0812">Transmembrane</keyword>
<feature type="transmembrane region" description="Helical" evidence="1">
    <location>
        <begin position="304"/>
        <end position="321"/>
    </location>
</feature>
<dbReference type="Proteomes" id="UP000554488">
    <property type="component" value="Unassembled WGS sequence"/>
</dbReference>
<organism evidence="2 3">
    <name type="scientific">Coprococcus comes</name>
    <dbReference type="NCBI Taxonomy" id="410072"/>
    <lineage>
        <taxon>Bacteria</taxon>
        <taxon>Bacillati</taxon>
        <taxon>Bacillota</taxon>
        <taxon>Clostridia</taxon>
        <taxon>Lachnospirales</taxon>
        <taxon>Lachnospiraceae</taxon>
        <taxon>Coprococcus</taxon>
    </lineage>
</organism>
<keyword evidence="1" id="KW-0472">Membrane</keyword>
<gene>
    <name evidence="2" type="ORF">HUU93_12445</name>
</gene>
<feature type="transmembrane region" description="Helical" evidence="1">
    <location>
        <begin position="137"/>
        <end position="160"/>
    </location>
</feature>
<feature type="transmembrane region" description="Helical" evidence="1">
    <location>
        <begin position="12"/>
        <end position="36"/>
    </location>
</feature>
<name>A0A849XTN3_9FIRM</name>
<keyword evidence="1" id="KW-1133">Transmembrane helix</keyword>
<feature type="transmembrane region" description="Helical" evidence="1">
    <location>
        <begin position="226"/>
        <end position="246"/>
    </location>
</feature>
<dbReference type="InterPro" id="IPR018580">
    <property type="entry name" value="Uncharacterised_YfhO"/>
</dbReference>
<feature type="transmembrane region" description="Helical" evidence="1">
    <location>
        <begin position="184"/>
        <end position="214"/>
    </location>
</feature>
<feature type="transmembrane region" description="Helical" evidence="1">
    <location>
        <begin position="104"/>
        <end position="128"/>
    </location>
</feature>
<evidence type="ECO:0000313" key="3">
    <source>
        <dbReference type="Proteomes" id="UP000554488"/>
    </source>
</evidence>